<evidence type="ECO:0000256" key="11">
    <source>
        <dbReference type="ARBA" id="ARBA00023235"/>
    </source>
</evidence>
<feature type="binding site" evidence="17">
    <location>
        <position position="437"/>
    </location>
    <ligand>
        <name>(6S)-NADPHX</name>
        <dbReference type="ChEBI" id="CHEBI:64076"/>
    </ligand>
</feature>
<dbReference type="PANTHER" id="PTHR12592:SF0">
    <property type="entry name" value="ATP-DEPENDENT (S)-NAD(P)H-HYDRATE DEHYDRATASE"/>
    <property type="match status" value="1"/>
</dbReference>
<dbReference type="SUPFAM" id="SSF53613">
    <property type="entry name" value="Ribokinase-like"/>
    <property type="match status" value="1"/>
</dbReference>
<dbReference type="RefSeq" id="WP_194077441.1">
    <property type="nucleotide sequence ID" value="NZ_CP061839.1"/>
</dbReference>
<evidence type="ECO:0000256" key="5">
    <source>
        <dbReference type="ARBA" id="ARBA00022723"/>
    </source>
</evidence>
<feature type="binding site" evidence="17">
    <location>
        <position position="312"/>
    </location>
    <ligand>
        <name>(6S)-NADPHX</name>
        <dbReference type="ChEBI" id="CHEBI:64076"/>
    </ligand>
</feature>
<comment type="function">
    <text evidence="14 19">Bifunctional enzyme that catalyzes the epimerization of the S- and R-forms of NAD(P)HX and the dehydration of the S-form of NAD(P)HX at the expense of ADP, which is converted to AMP. This allows the repair of both epimers of NAD(P)HX, a damaged form of NAD(P)H that is a result of enzymatic or heat-dependent hydration.</text>
</comment>
<dbReference type="Pfam" id="PF01256">
    <property type="entry name" value="Carb_kinase"/>
    <property type="match status" value="1"/>
</dbReference>
<evidence type="ECO:0000256" key="17">
    <source>
        <dbReference type="HAMAP-Rule" id="MF_01965"/>
    </source>
</evidence>
<evidence type="ECO:0000256" key="18">
    <source>
        <dbReference type="HAMAP-Rule" id="MF_01966"/>
    </source>
</evidence>
<sequence>MEKVFYSLRVLDRRAEKEFKAGNGILMENAARGSAEKLKSLFLQNERLNKGKKILQIVCGSGDNGGDGLALARMCADFFNVIAVCIKEPKSELCRLQKERLEALGISIKKTIETKCDILFDAFLGTGLKGVLNNEDKKIIERLNKLNCIKIACDIPSGLNAEGIASPVAVNCDYTFSMGALKTAFFSDFAKDVTGKIEVIDLGIPRSKYETETEVFLLNKSDMILPVRKRQNTHKRSFGHAAVILGEKPGACILAASAALKFGAGLLTVSGGFKDGCPSVSSFKKLQGLPADFMYSENFNCKEFSAVAIGCGLGKSENKNTCGFSVLLDKKTQKMPLVLDADIFYYEKLKDVLPNLKKAVLTPHPKEFSFLLKICGFGNYSVNEIQQNRFKFLNEFCKRYPDLTVLLKGANVLIGSNGKIFINSLGSSSLSKAGTGDVLAGIITALLAQGYSPEEAAISGSLAHTLAGGYSKSSYGLTASGLIAGLEKLESFF</sequence>
<comment type="function">
    <text evidence="18">Catalyzes the epimerization of the S- and R-forms of NAD(P)HX, a damaged form of NAD(P)H that is a result of enzymatic or heat-dependent hydration. This is a prerequisite for the S-specific NAD(P)H-hydrate dehydratase to allow the repair of both epimers of NAD(P)HX.</text>
</comment>
<evidence type="ECO:0000256" key="3">
    <source>
        <dbReference type="ARBA" id="ARBA00006001"/>
    </source>
</evidence>
<feature type="binding site" evidence="18">
    <location>
        <position position="121"/>
    </location>
    <ligand>
        <name>K(+)</name>
        <dbReference type="ChEBI" id="CHEBI:29103"/>
    </ligand>
</feature>
<feature type="binding site" evidence="18">
    <location>
        <position position="64"/>
    </location>
    <ligand>
        <name>K(+)</name>
        <dbReference type="ChEBI" id="CHEBI:29103"/>
    </ligand>
</feature>
<evidence type="ECO:0000256" key="6">
    <source>
        <dbReference type="ARBA" id="ARBA00022741"/>
    </source>
</evidence>
<dbReference type="NCBIfam" id="TIGR00196">
    <property type="entry name" value="yjeF_cterm"/>
    <property type="match status" value="1"/>
</dbReference>
<dbReference type="CDD" id="cd01171">
    <property type="entry name" value="YXKO-related"/>
    <property type="match status" value="1"/>
</dbReference>
<feature type="binding site" evidence="18">
    <location>
        <position position="154"/>
    </location>
    <ligand>
        <name>(6S)-NADPHX</name>
        <dbReference type="ChEBI" id="CHEBI:64076"/>
    </ligand>
</feature>
<dbReference type="InterPro" id="IPR004443">
    <property type="entry name" value="YjeF_N_dom"/>
</dbReference>
<dbReference type="GO" id="GO:0005524">
    <property type="term" value="F:ATP binding"/>
    <property type="evidence" value="ECO:0007669"/>
    <property type="project" value="UniProtKB-UniRule"/>
</dbReference>
<evidence type="ECO:0000313" key="22">
    <source>
        <dbReference type="EMBL" id="QOW61934.1"/>
    </source>
</evidence>
<feature type="binding site" evidence="17">
    <location>
        <position position="364"/>
    </location>
    <ligand>
        <name>(6S)-NADPHX</name>
        <dbReference type="ChEBI" id="CHEBI:64076"/>
    </ligand>
</feature>
<protein>
    <recommendedName>
        <fullName evidence="19">Bifunctional NAD(P)H-hydrate repair enzyme</fullName>
    </recommendedName>
    <alternativeName>
        <fullName evidence="19">Nicotinamide nucleotide repair protein</fullName>
    </alternativeName>
    <domain>
        <recommendedName>
            <fullName evidence="19">ADP-dependent (S)-NAD(P)H-hydrate dehydratase</fullName>
            <ecNumber evidence="19">4.2.1.136</ecNumber>
        </recommendedName>
        <alternativeName>
            <fullName evidence="19">ADP-dependent NAD(P)HX dehydratase</fullName>
        </alternativeName>
    </domain>
    <domain>
        <recommendedName>
            <fullName evidence="19">NAD(P)H-hydrate epimerase</fullName>
            <ecNumber evidence="19">5.1.99.6</ecNumber>
        </recommendedName>
    </domain>
</protein>
<feature type="binding site" evidence="18">
    <location>
        <begin position="125"/>
        <end position="131"/>
    </location>
    <ligand>
        <name>(6S)-NADPHX</name>
        <dbReference type="ChEBI" id="CHEBI:64076"/>
    </ligand>
</feature>
<feature type="domain" description="YjeF C-terminal" evidence="20">
    <location>
        <begin position="218"/>
        <end position="493"/>
    </location>
</feature>
<keyword evidence="11 18" id="KW-0413">Isomerase</keyword>
<dbReference type="GO" id="GO:0046496">
    <property type="term" value="P:nicotinamide nucleotide metabolic process"/>
    <property type="evidence" value="ECO:0007669"/>
    <property type="project" value="UniProtKB-UniRule"/>
</dbReference>
<gene>
    <name evidence="17" type="primary">nnrD</name>
    <name evidence="18" type="synonym">nnrE</name>
    <name evidence="22" type="ORF">IFE08_06235</name>
</gene>
<keyword evidence="9 18" id="KW-0630">Potassium</keyword>
<dbReference type="InterPro" id="IPR000631">
    <property type="entry name" value="CARKD"/>
</dbReference>
<evidence type="ECO:0000256" key="10">
    <source>
        <dbReference type="ARBA" id="ARBA00023027"/>
    </source>
</evidence>
<feature type="domain" description="YjeF N-terminal" evidence="21">
    <location>
        <begin position="8"/>
        <end position="210"/>
    </location>
</feature>
<dbReference type="EC" id="4.2.1.136" evidence="19"/>
<evidence type="ECO:0000259" key="21">
    <source>
        <dbReference type="PROSITE" id="PS51385"/>
    </source>
</evidence>
<comment type="cofactor">
    <cofactor evidence="18 19">
        <name>K(+)</name>
        <dbReference type="ChEBI" id="CHEBI:29103"/>
    </cofactor>
    <text evidence="18 19">Binds 1 potassium ion per subunit.</text>
</comment>
<dbReference type="Proteomes" id="UP000593915">
    <property type="component" value="Chromosome"/>
</dbReference>
<comment type="caution">
    <text evidence="17">Lacks conserved residue(s) required for the propagation of feature annotation.</text>
</comment>
<dbReference type="Gene3D" id="3.40.1190.20">
    <property type="match status" value="1"/>
</dbReference>
<evidence type="ECO:0000256" key="4">
    <source>
        <dbReference type="ARBA" id="ARBA00009524"/>
    </source>
</evidence>
<evidence type="ECO:0000256" key="2">
    <source>
        <dbReference type="ARBA" id="ARBA00000909"/>
    </source>
</evidence>
<feature type="binding site" evidence="18">
    <location>
        <position position="157"/>
    </location>
    <ligand>
        <name>K(+)</name>
        <dbReference type="ChEBI" id="CHEBI:29103"/>
    </ligand>
</feature>
<reference evidence="22 23" key="1">
    <citation type="submission" date="2020-09" db="EMBL/GenBank/DDBJ databases">
        <title>Characterization of Treponema spp. from bovine digital dermatitis in Korea.</title>
        <authorList>
            <person name="Espiritu H.M."/>
            <person name="Cho Y.I."/>
            <person name="Mamuad L."/>
        </authorList>
    </citation>
    <scope>NUCLEOTIDE SEQUENCE [LARGE SCALE GENOMIC DNA]</scope>
    <source>
        <strain evidence="22 23">KS1</strain>
    </source>
</reference>
<evidence type="ECO:0000256" key="7">
    <source>
        <dbReference type="ARBA" id="ARBA00022840"/>
    </source>
</evidence>
<dbReference type="GO" id="GO:0046872">
    <property type="term" value="F:metal ion binding"/>
    <property type="evidence" value="ECO:0007669"/>
    <property type="project" value="UniProtKB-UniRule"/>
</dbReference>
<dbReference type="Pfam" id="PF03853">
    <property type="entry name" value="YjeF_N"/>
    <property type="match status" value="1"/>
</dbReference>
<dbReference type="HAMAP" id="MF_01966">
    <property type="entry name" value="NADHX_epimerase"/>
    <property type="match status" value="1"/>
</dbReference>
<accession>A0A7S6WRB5</accession>
<dbReference type="PROSITE" id="PS01050">
    <property type="entry name" value="YJEF_C_2"/>
    <property type="match status" value="1"/>
</dbReference>
<dbReference type="GO" id="GO:0110051">
    <property type="term" value="P:metabolite repair"/>
    <property type="evidence" value="ECO:0007669"/>
    <property type="project" value="TreeGrafter"/>
</dbReference>
<dbReference type="GO" id="GO:0052855">
    <property type="term" value="F:ADP-dependent NAD(P)H-hydrate dehydratase activity"/>
    <property type="evidence" value="ECO:0007669"/>
    <property type="project" value="UniProtKB-UniRule"/>
</dbReference>
<dbReference type="PIRSF" id="PIRSF017184">
    <property type="entry name" value="Nnr"/>
    <property type="match status" value="1"/>
</dbReference>
<comment type="catalytic activity">
    <reaction evidence="16 17 19">
        <text>(6S)-NADPHX + ADP = AMP + phosphate + NADPH + H(+)</text>
        <dbReference type="Rhea" id="RHEA:32235"/>
        <dbReference type="ChEBI" id="CHEBI:15378"/>
        <dbReference type="ChEBI" id="CHEBI:43474"/>
        <dbReference type="ChEBI" id="CHEBI:57783"/>
        <dbReference type="ChEBI" id="CHEBI:64076"/>
        <dbReference type="ChEBI" id="CHEBI:456215"/>
        <dbReference type="ChEBI" id="CHEBI:456216"/>
        <dbReference type="EC" id="4.2.1.136"/>
    </reaction>
</comment>
<dbReference type="EMBL" id="CP061839">
    <property type="protein sequence ID" value="QOW61934.1"/>
    <property type="molecule type" value="Genomic_DNA"/>
</dbReference>
<comment type="catalytic activity">
    <reaction evidence="2 18 19">
        <text>(6R)-NADPHX = (6S)-NADPHX</text>
        <dbReference type="Rhea" id="RHEA:32227"/>
        <dbReference type="ChEBI" id="CHEBI:64076"/>
        <dbReference type="ChEBI" id="CHEBI:64077"/>
        <dbReference type="EC" id="5.1.99.6"/>
    </reaction>
</comment>
<dbReference type="AlphaFoldDB" id="A0A7S6WRB5"/>
<organism evidence="22 23">
    <name type="scientific">Treponema pedis</name>
    <dbReference type="NCBI Taxonomy" id="409322"/>
    <lineage>
        <taxon>Bacteria</taxon>
        <taxon>Pseudomonadati</taxon>
        <taxon>Spirochaetota</taxon>
        <taxon>Spirochaetia</taxon>
        <taxon>Spirochaetales</taxon>
        <taxon>Treponemataceae</taxon>
        <taxon>Treponema</taxon>
    </lineage>
</organism>
<keyword evidence="8 17" id="KW-0521">NADP</keyword>
<comment type="similarity">
    <text evidence="17">Belongs to the NnrD/CARKD family.</text>
</comment>
<keyword evidence="5 18" id="KW-0479">Metal-binding</keyword>
<evidence type="ECO:0000313" key="23">
    <source>
        <dbReference type="Proteomes" id="UP000593915"/>
    </source>
</evidence>
<dbReference type="SUPFAM" id="SSF64153">
    <property type="entry name" value="YjeF N-terminal domain-like"/>
    <property type="match status" value="1"/>
</dbReference>
<keyword evidence="12 17" id="KW-0456">Lyase</keyword>
<dbReference type="InterPro" id="IPR029056">
    <property type="entry name" value="Ribokinase-like"/>
</dbReference>
<comment type="cofactor">
    <cofactor evidence="17">
        <name>Mg(2+)</name>
        <dbReference type="ChEBI" id="CHEBI:18420"/>
    </cofactor>
</comment>
<evidence type="ECO:0000256" key="8">
    <source>
        <dbReference type="ARBA" id="ARBA00022857"/>
    </source>
</evidence>
<dbReference type="PROSITE" id="PS51383">
    <property type="entry name" value="YJEF_C_3"/>
    <property type="match status" value="1"/>
</dbReference>
<dbReference type="EC" id="5.1.99.6" evidence="19"/>
<keyword evidence="6 17" id="KW-0547">Nucleotide-binding</keyword>
<dbReference type="GO" id="GO:0052856">
    <property type="term" value="F:NAD(P)HX epimerase activity"/>
    <property type="evidence" value="ECO:0007669"/>
    <property type="project" value="UniProtKB-UniRule"/>
</dbReference>
<comment type="similarity">
    <text evidence="3 19">In the N-terminal section; belongs to the NnrE/AIBP family.</text>
</comment>
<dbReference type="InterPro" id="IPR030677">
    <property type="entry name" value="Nnr"/>
</dbReference>
<dbReference type="HAMAP" id="MF_01965">
    <property type="entry name" value="NADHX_dehydratase"/>
    <property type="match status" value="1"/>
</dbReference>
<evidence type="ECO:0000256" key="12">
    <source>
        <dbReference type="ARBA" id="ARBA00023239"/>
    </source>
</evidence>
<evidence type="ECO:0000256" key="1">
    <source>
        <dbReference type="ARBA" id="ARBA00000013"/>
    </source>
</evidence>
<keyword evidence="13" id="KW-0511">Multifunctional enzyme</keyword>
<comment type="catalytic activity">
    <reaction evidence="1 18 19">
        <text>(6R)-NADHX = (6S)-NADHX</text>
        <dbReference type="Rhea" id="RHEA:32215"/>
        <dbReference type="ChEBI" id="CHEBI:64074"/>
        <dbReference type="ChEBI" id="CHEBI:64075"/>
        <dbReference type="EC" id="5.1.99.6"/>
    </reaction>
</comment>
<dbReference type="Gene3D" id="3.40.50.10260">
    <property type="entry name" value="YjeF N-terminal domain"/>
    <property type="match status" value="1"/>
</dbReference>
<evidence type="ECO:0000256" key="9">
    <source>
        <dbReference type="ARBA" id="ARBA00022958"/>
    </source>
</evidence>
<evidence type="ECO:0000256" key="15">
    <source>
        <dbReference type="ARBA" id="ARBA00048238"/>
    </source>
</evidence>
<name>A0A7S6WRB5_9SPIR</name>
<evidence type="ECO:0000256" key="16">
    <source>
        <dbReference type="ARBA" id="ARBA00049209"/>
    </source>
</evidence>
<comment type="similarity">
    <text evidence="18">Belongs to the NnrE/AIBP family.</text>
</comment>
<evidence type="ECO:0000259" key="20">
    <source>
        <dbReference type="PROSITE" id="PS51383"/>
    </source>
</evidence>
<feature type="binding site" evidence="18">
    <location>
        <begin position="63"/>
        <end position="67"/>
    </location>
    <ligand>
        <name>(6S)-NADPHX</name>
        <dbReference type="ChEBI" id="CHEBI:64076"/>
    </ligand>
</feature>
<dbReference type="InterPro" id="IPR017953">
    <property type="entry name" value="Carbohydrate_kinase_pred_CS"/>
</dbReference>
<feature type="binding site" evidence="17">
    <location>
        <position position="251"/>
    </location>
    <ligand>
        <name>(6S)-NADPHX</name>
        <dbReference type="ChEBI" id="CHEBI:64076"/>
    </ligand>
</feature>
<feature type="binding site" evidence="17">
    <location>
        <position position="436"/>
    </location>
    <ligand>
        <name>AMP</name>
        <dbReference type="ChEBI" id="CHEBI:456215"/>
    </ligand>
</feature>
<keyword evidence="7 17" id="KW-0067">ATP-binding</keyword>
<keyword evidence="10 17" id="KW-0520">NAD</keyword>
<evidence type="ECO:0000256" key="19">
    <source>
        <dbReference type="PIRNR" id="PIRNR017184"/>
    </source>
</evidence>
<dbReference type="NCBIfam" id="TIGR00197">
    <property type="entry name" value="yjeF_nterm"/>
    <property type="match status" value="1"/>
</dbReference>
<dbReference type="PANTHER" id="PTHR12592">
    <property type="entry name" value="ATP-DEPENDENT (S)-NAD(P)H-HYDRATE DEHYDRATASE FAMILY MEMBER"/>
    <property type="match status" value="1"/>
</dbReference>
<comment type="function">
    <text evidence="17">Catalyzes the dehydration of the S-form of NAD(P)HX at the expense of ADP, which is converted to AMP. Together with NAD(P)HX epimerase, which catalyzes the epimerization of the S- and R-forms, the enzyme allows the repair of both epimers of NAD(P)HX, a damaged form of NAD(P)H that is a result of enzymatic or heat-dependent hydration.</text>
</comment>
<evidence type="ECO:0000256" key="14">
    <source>
        <dbReference type="ARBA" id="ARBA00025153"/>
    </source>
</evidence>
<proteinExistence type="inferred from homology"/>
<dbReference type="PROSITE" id="PS51385">
    <property type="entry name" value="YJEF_N"/>
    <property type="match status" value="1"/>
</dbReference>
<comment type="subunit">
    <text evidence="17">Homotetramer.</text>
</comment>
<comment type="catalytic activity">
    <reaction evidence="15 17 19">
        <text>(6S)-NADHX + ADP = AMP + phosphate + NADH + H(+)</text>
        <dbReference type="Rhea" id="RHEA:32223"/>
        <dbReference type="ChEBI" id="CHEBI:15378"/>
        <dbReference type="ChEBI" id="CHEBI:43474"/>
        <dbReference type="ChEBI" id="CHEBI:57945"/>
        <dbReference type="ChEBI" id="CHEBI:64074"/>
        <dbReference type="ChEBI" id="CHEBI:456215"/>
        <dbReference type="ChEBI" id="CHEBI:456216"/>
        <dbReference type="EC" id="4.2.1.136"/>
    </reaction>
</comment>
<evidence type="ECO:0000256" key="13">
    <source>
        <dbReference type="ARBA" id="ARBA00023268"/>
    </source>
</evidence>
<dbReference type="InterPro" id="IPR036652">
    <property type="entry name" value="YjeF_N_dom_sf"/>
</dbReference>
<comment type="similarity">
    <text evidence="4 19">In the C-terminal section; belongs to the NnrD/CARKD family.</text>
</comment>